<feature type="domain" description="EGF-like" evidence="8">
    <location>
        <begin position="562"/>
        <end position="602"/>
    </location>
</feature>
<name>A0A1I8HLB4_9PLAT</name>
<dbReference type="GO" id="GO:0006508">
    <property type="term" value="P:proteolysis"/>
    <property type="evidence" value="ECO:0007669"/>
    <property type="project" value="InterPro"/>
</dbReference>
<feature type="region of interest" description="Disordered" evidence="6">
    <location>
        <begin position="1482"/>
        <end position="1527"/>
    </location>
</feature>
<evidence type="ECO:0000256" key="5">
    <source>
        <dbReference type="PROSITE-ProRule" id="PRU00076"/>
    </source>
</evidence>
<dbReference type="SUPFAM" id="SSF57756">
    <property type="entry name" value="Retrovirus zinc finger-like domains"/>
    <property type="match status" value="1"/>
</dbReference>
<feature type="domain" description="WSC" evidence="9">
    <location>
        <begin position="1722"/>
        <end position="1814"/>
    </location>
</feature>
<dbReference type="GO" id="GO:0005509">
    <property type="term" value="F:calcium ion binding"/>
    <property type="evidence" value="ECO:0007669"/>
    <property type="project" value="InterPro"/>
</dbReference>
<dbReference type="Gene3D" id="4.10.60.10">
    <property type="entry name" value="Zinc finger, CCHC-type"/>
    <property type="match status" value="1"/>
</dbReference>
<comment type="similarity">
    <text evidence="1">Belongs to the NOTCH family.</text>
</comment>
<feature type="domain" description="EGF-like" evidence="8">
    <location>
        <begin position="648"/>
        <end position="685"/>
    </location>
</feature>
<dbReference type="Proteomes" id="UP000095280">
    <property type="component" value="Unplaced"/>
</dbReference>
<sequence length="2042" mass="219914">MAAQTARISSSSQSLMLSPAAACEAMRRASWLVAGGFIALPIPALRPSCCVDRATTRLTAPPLLTLRGPSPFLRRKRYKKPAGLETELPLLLFCSSGASRACSRRQQRRGGRAAELQLSQLLDQLSHGQHGPAQVQQQVVQPGHHGLSVVAAADVVGFCPGVVVQEVHSQHQAATADNTNSNTNHNTNLKIYKNSHKKGGLPHLVPAVRELLNGFLLRQHHVVPRGLQAGKNSVQGLEGPRRLGLAADLAGLLDAELGGLEGAAAADELRIWQICGPLRFQHIRKQSSARVIKEQVASRRIAELRYGLKLLKAAEPRLVRAALVGTAFGYAAAVELLEGALDADVLRRKGEATEFAGVLHIRLDYYRQKDPNHCDQGLLVIKDLCDPYFIVTAGPIGRRALTSFESKPVDNAHRVLQFGNKIGQLSNPLRFWFKDSDELGDLLDIKVTVKDHDPLTPDELIEQFRWTLPLANLTTGVLDSRFIVSFNATQPSSALLTGALARGDQLSLHAWVSCRPGRAGPACRVACTPGRPAEEGGFGCDLATGQRVCLPGFLDPDAGCSRRDPCADASAACQHGGICAASDAGDRPVCRCPEGLAGPRCQTVLQPCGGAGGRTCMHGVCVAAPAGASGAGQCVCDTGYQGDLCDRDIDECRLVSPCQHGSTCVNTRGGFECRCQPGFSGRLCQLPPMLLPPPQPKPSAGSATMLTAVLLSVIAVLALALLFVLLLLLRRRRRADDSPRFAAVFTRRPAGKVRDGGSESQSCYDSIEDLPLQQAGENPYEPDYGDNFPNAAYAVETAPPLPQARQSPPPPPPPRLSATQPTSCCGDSPAEDSQSNCYPSPFDPEKDPSNVAKRWEDYLQEITLWLDACGITDDKRKRSAFLLCAGVKVRKILENLDNTGSDFKTAQTRLDEYFKDGTNVVYETFNLLQIRQKEGEAIDSFHGRLREAAKYCDLEVSTTDATTKLSYEDRIIRDLVVLNCNSNSLRRKLIQEGSTLTLKRAIEIGRCFESTNSQSGVIEKHVSDPSTVNAVGQSKGPRRFPKSKKTGIDSKQFPRRKSSARDVCSRCGRSSHTAENCYARNDTCKKCNKVGHHAKMCRTKLPTKSKLQVYETKESGVTESSDSEEIHTIASVSAKNGATKQAVINGRKCDVLIDSGSNLNLISYNTVAKMVSPDQINSRSHIKIWSYGARTPIETQGTVHLEVTLNESTQQMKFHITPVKDARTIIGFEDAFKHGFLTWGSDKSCLHIENIQQPTQTQAAKRLKMAVLEIVPLPRPPMLRLLLAGAPAAPDRLLEVGHAGRASVRLSGHPAVILSFLAGLPIVDKEVGHLLLARLQDLEQAFANVANAEVAAVQEGDGPARAAQAAGATDPVDVLVHVHRGVEVHHQADAGQVEASGGHVCGDEHGAAAGLKALQRQLAGLRDGDEQNFWAAGGPAQAASAAASASVVVKRSGQQRPDEPLMRMQLAQGMLRVAGGISCPQPCDDAGNAGPNSVTSVAPSAAPRSQAPRSEPFKRSAPLKRRHETSEEAEEYFVARVQAAAKSVFGMDSISAAAGGSSTAAGVAEAALGSSSSASGRRSNGFLGVIGRGVIGRGCQRGARLASLADVVIRSLEKFIERFARRGRVHLLAHQSPAGVNIDFFLAGEGLVASLSRWRRQRGLSIRRPRLDEAMERGLAGRLFRTGRCLELAELYERLKRLKLLLWDLKCCSSSECTRSTDIPAEARSVGCFKDSASHRDLPVRGGSGSAMTTEKCIQSCTAKMHRYFGLQSGTDCWCGDSYGKHGPAVDAKCDKKCGGNGGQRCSGSLFNSSIPKAVGPQIAMCRQVALSWRPTRCGEIPDRAIILGSSVHIGRAKHENEVIPGTGIHGQLYVPYCGEEHCHEDYEVLCDTALQCFGQGYEWCPIDAKCEPVNVPPTAVIGGHTACKQPIYIARACINGEWCVGKLSEGQSIACFPYGGKEVPLEEYDLLIGFKGFKDILEVKGRSEFHGSGLWDQSSGLSYSGSRVAPTELELRDCGIRLTAHHAYRGRLGECGDCGFFVQLY</sequence>
<evidence type="ECO:0000259" key="9">
    <source>
        <dbReference type="PROSITE" id="PS51212"/>
    </source>
</evidence>
<dbReference type="Pfam" id="PF07645">
    <property type="entry name" value="EGF_CA"/>
    <property type="match status" value="1"/>
</dbReference>
<dbReference type="AntiFam" id="ANF00149">
    <property type="entry name" value="Shadow ORF (opposite cshA)"/>
</dbReference>
<keyword evidence="7" id="KW-1133">Transmembrane helix</keyword>
<dbReference type="CDD" id="cd00054">
    <property type="entry name" value="EGF_CA"/>
    <property type="match status" value="1"/>
</dbReference>
<feature type="disulfide bond" evidence="5">
    <location>
        <begin position="573"/>
        <end position="590"/>
    </location>
</feature>
<dbReference type="PROSITE" id="PS00010">
    <property type="entry name" value="ASX_HYDROXYL"/>
    <property type="match status" value="1"/>
</dbReference>
<dbReference type="InterPro" id="IPR002889">
    <property type="entry name" value="WSC_carb-bd"/>
</dbReference>
<dbReference type="SUPFAM" id="SSF57196">
    <property type="entry name" value="EGF/Laminin"/>
    <property type="match status" value="1"/>
</dbReference>
<dbReference type="PROSITE" id="PS00141">
    <property type="entry name" value="ASP_PROTEASE"/>
    <property type="match status" value="1"/>
</dbReference>
<dbReference type="PROSITE" id="PS51212">
    <property type="entry name" value="WSC"/>
    <property type="match status" value="1"/>
</dbReference>
<feature type="region of interest" description="Disordered" evidence="6">
    <location>
        <begin position="1027"/>
        <end position="1051"/>
    </location>
</feature>
<evidence type="ECO:0000313" key="10">
    <source>
        <dbReference type="Proteomes" id="UP000095280"/>
    </source>
</evidence>
<dbReference type="SMART" id="SM00321">
    <property type="entry name" value="WSC"/>
    <property type="match status" value="1"/>
</dbReference>
<feature type="disulfide bond" evidence="5">
    <location>
        <begin position="636"/>
        <end position="645"/>
    </location>
</feature>
<feature type="transmembrane region" description="Helical" evidence="7">
    <location>
        <begin position="705"/>
        <end position="729"/>
    </location>
</feature>
<keyword evidence="7" id="KW-0812">Transmembrane</keyword>
<dbReference type="InterPro" id="IPR006616">
    <property type="entry name" value="DM9_repeat"/>
</dbReference>
<dbReference type="InterPro" id="IPR049883">
    <property type="entry name" value="NOTCH1_EGF-like"/>
</dbReference>
<evidence type="ECO:0000259" key="8">
    <source>
        <dbReference type="PROSITE" id="PS50026"/>
    </source>
</evidence>
<keyword evidence="3" id="KW-0677">Repeat</keyword>
<comment type="caution">
    <text evidence="5">Lacks conserved residue(s) required for the propagation of feature annotation.</text>
</comment>
<reference evidence="11" key="1">
    <citation type="submission" date="2016-11" db="UniProtKB">
        <authorList>
            <consortium name="WormBaseParasite"/>
        </authorList>
    </citation>
    <scope>IDENTIFICATION</scope>
</reference>
<evidence type="ECO:0000256" key="4">
    <source>
        <dbReference type="ARBA" id="ARBA00023157"/>
    </source>
</evidence>
<dbReference type="InterPro" id="IPR001878">
    <property type="entry name" value="Znf_CCHC"/>
</dbReference>
<dbReference type="InterPro" id="IPR009030">
    <property type="entry name" value="Growth_fac_rcpt_cys_sf"/>
</dbReference>
<dbReference type="SMART" id="SM00179">
    <property type="entry name" value="EGF_CA"/>
    <property type="match status" value="2"/>
</dbReference>
<feature type="compositionally biased region" description="Low complexity" evidence="6">
    <location>
        <begin position="1496"/>
        <end position="1510"/>
    </location>
</feature>
<dbReference type="PROSITE" id="PS01186">
    <property type="entry name" value="EGF_2"/>
    <property type="match status" value="2"/>
</dbReference>
<dbReference type="InterPro" id="IPR036875">
    <property type="entry name" value="Znf_CCHC_sf"/>
</dbReference>
<feature type="disulfide bond" evidence="5">
    <location>
        <begin position="592"/>
        <end position="601"/>
    </location>
</feature>
<keyword evidence="2 5" id="KW-0245">EGF-like domain</keyword>
<dbReference type="InterPro" id="IPR001969">
    <property type="entry name" value="Aspartic_peptidase_AS"/>
</dbReference>
<dbReference type="PROSITE" id="PS00022">
    <property type="entry name" value="EGF_1"/>
    <property type="match status" value="3"/>
</dbReference>
<keyword evidence="7" id="KW-0472">Membrane</keyword>
<evidence type="ECO:0000256" key="7">
    <source>
        <dbReference type="SAM" id="Phobius"/>
    </source>
</evidence>
<dbReference type="InterPro" id="IPR000742">
    <property type="entry name" value="EGF"/>
</dbReference>
<feature type="region of interest" description="Disordered" evidence="6">
    <location>
        <begin position="800"/>
        <end position="849"/>
    </location>
</feature>
<feature type="compositionally biased region" description="Pro residues" evidence="6">
    <location>
        <begin position="800"/>
        <end position="815"/>
    </location>
</feature>
<dbReference type="InterPro" id="IPR018097">
    <property type="entry name" value="EGF_Ca-bd_CS"/>
</dbReference>
<evidence type="ECO:0000256" key="6">
    <source>
        <dbReference type="SAM" id="MobiDB-lite"/>
    </source>
</evidence>
<evidence type="ECO:0000256" key="1">
    <source>
        <dbReference type="ARBA" id="ARBA00005847"/>
    </source>
</evidence>
<dbReference type="CDD" id="cd00303">
    <property type="entry name" value="retropepsin_like"/>
    <property type="match status" value="1"/>
</dbReference>
<dbReference type="Pfam" id="PF01822">
    <property type="entry name" value="WSC"/>
    <property type="match status" value="1"/>
</dbReference>
<dbReference type="InterPro" id="IPR021109">
    <property type="entry name" value="Peptidase_aspartic_dom_sf"/>
</dbReference>
<dbReference type="SMART" id="SM00181">
    <property type="entry name" value="EGF"/>
    <property type="match status" value="3"/>
</dbReference>
<feature type="domain" description="EGF-like" evidence="8">
    <location>
        <begin position="604"/>
        <end position="646"/>
    </location>
</feature>
<evidence type="ECO:0000256" key="2">
    <source>
        <dbReference type="ARBA" id="ARBA00022536"/>
    </source>
</evidence>
<dbReference type="SMART" id="SM00696">
    <property type="entry name" value="DM9"/>
    <property type="match status" value="2"/>
</dbReference>
<dbReference type="GO" id="GO:0008270">
    <property type="term" value="F:zinc ion binding"/>
    <property type="evidence" value="ECO:0007669"/>
    <property type="project" value="InterPro"/>
</dbReference>
<evidence type="ECO:0000313" key="11">
    <source>
        <dbReference type="WBParaSite" id="maker-uti_cns_0006616-snap-gene-0.2-mRNA-1"/>
    </source>
</evidence>
<dbReference type="InterPro" id="IPR001881">
    <property type="entry name" value="EGF-like_Ca-bd_dom"/>
</dbReference>
<feature type="compositionally biased region" description="Basic residues" evidence="6">
    <location>
        <begin position="1036"/>
        <end position="1045"/>
    </location>
</feature>
<dbReference type="WBParaSite" id="maker-uti_cns_0006616-snap-gene-0.2-mRNA-1">
    <property type="protein sequence ID" value="maker-uti_cns_0006616-snap-gene-0.2-mRNA-1"/>
    <property type="gene ID" value="maker-uti_cns_0006616-snap-gene-0.2"/>
</dbReference>
<dbReference type="InterPro" id="IPR000152">
    <property type="entry name" value="EGF-type_Asp/Asn_hydroxyl_site"/>
</dbReference>
<evidence type="ECO:0000256" key="3">
    <source>
        <dbReference type="ARBA" id="ARBA00022737"/>
    </source>
</evidence>
<dbReference type="Gene3D" id="2.10.25.10">
    <property type="entry name" value="Laminin"/>
    <property type="match status" value="2"/>
</dbReference>
<dbReference type="SUPFAM" id="SSF57184">
    <property type="entry name" value="Growth factor receptor domain"/>
    <property type="match status" value="1"/>
</dbReference>
<proteinExistence type="inferred from homology"/>
<dbReference type="PROSITE" id="PS01187">
    <property type="entry name" value="EGF_CA"/>
    <property type="match status" value="1"/>
</dbReference>
<dbReference type="GO" id="GO:0004190">
    <property type="term" value="F:aspartic-type endopeptidase activity"/>
    <property type="evidence" value="ECO:0007669"/>
    <property type="project" value="InterPro"/>
</dbReference>
<organism evidence="10 11">
    <name type="scientific">Macrostomum lignano</name>
    <dbReference type="NCBI Taxonomy" id="282301"/>
    <lineage>
        <taxon>Eukaryota</taxon>
        <taxon>Metazoa</taxon>
        <taxon>Spiralia</taxon>
        <taxon>Lophotrochozoa</taxon>
        <taxon>Platyhelminthes</taxon>
        <taxon>Rhabditophora</taxon>
        <taxon>Macrostomorpha</taxon>
        <taxon>Macrostomida</taxon>
        <taxon>Macrostomidae</taxon>
        <taxon>Macrostomum</taxon>
    </lineage>
</organism>
<dbReference type="GO" id="GO:0003676">
    <property type="term" value="F:nucleic acid binding"/>
    <property type="evidence" value="ECO:0007669"/>
    <property type="project" value="InterPro"/>
</dbReference>
<dbReference type="PROSITE" id="PS50026">
    <property type="entry name" value="EGF_3"/>
    <property type="match status" value="3"/>
</dbReference>
<dbReference type="FunFam" id="2.10.25.10:FF:000471">
    <property type="entry name" value="Protein lin-12"/>
    <property type="match status" value="1"/>
</dbReference>
<accession>A0A1I8HLB4</accession>
<dbReference type="PANTHER" id="PTHR33198:SF20">
    <property type="entry name" value="RETROTRANSPOSON GAG DOMAIN-CONTAINING PROTEIN"/>
    <property type="match status" value="1"/>
</dbReference>
<protein>
    <submittedName>
        <fullName evidence="11">PLAT domain-containing protein</fullName>
    </submittedName>
</protein>
<feature type="disulfide bond" evidence="5">
    <location>
        <begin position="675"/>
        <end position="684"/>
    </location>
</feature>
<keyword evidence="10" id="KW-1185">Reference proteome</keyword>
<dbReference type="Pfam" id="PF11901">
    <property type="entry name" value="DM9"/>
    <property type="match status" value="1"/>
</dbReference>
<dbReference type="Gene3D" id="2.40.70.10">
    <property type="entry name" value="Acid Proteases"/>
    <property type="match status" value="1"/>
</dbReference>
<keyword evidence="4 5" id="KW-1015">Disulfide bond</keyword>
<dbReference type="SMART" id="SM00343">
    <property type="entry name" value="ZnF_C2HC"/>
    <property type="match status" value="2"/>
</dbReference>
<dbReference type="PANTHER" id="PTHR33198">
    <property type="entry name" value="ANK_REP_REGION DOMAIN-CONTAINING PROTEIN-RELATED"/>
    <property type="match status" value="1"/>
</dbReference>